<organism evidence="3 4">
    <name type="scientific">Steinernema glaseri</name>
    <dbReference type="NCBI Taxonomy" id="37863"/>
    <lineage>
        <taxon>Eukaryota</taxon>
        <taxon>Metazoa</taxon>
        <taxon>Ecdysozoa</taxon>
        <taxon>Nematoda</taxon>
        <taxon>Chromadorea</taxon>
        <taxon>Rhabditida</taxon>
        <taxon>Tylenchina</taxon>
        <taxon>Panagrolaimomorpha</taxon>
        <taxon>Strongyloidoidea</taxon>
        <taxon>Steinernematidae</taxon>
        <taxon>Steinernema</taxon>
    </lineage>
</organism>
<dbReference type="Gene3D" id="3.40.50.1820">
    <property type="entry name" value="alpha/beta hydrolase"/>
    <property type="match status" value="1"/>
</dbReference>
<dbReference type="AlphaFoldDB" id="A0A1I7Y992"/>
<keyword evidence="2" id="KW-0378">Hydrolase</keyword>
<dbReference type="GO" id="GO:0004301">
    <property type="term" value="F:epoxide hydrolase activity"/>
    <property type="evidence" value="ECO:0007669"/>
    <property type="project" value="TreeGrafter"/>
</dbReference>
<reference evidence="4" key="1">
    <citation type="submission" date="2016-11" db="UniProtKB">
        <authorList>
            <consortium name="WormBaseParasite"/>
        </authorList>
    </citation>
    <scope>IDENTIFICATION</scope>
</reference>
<comment type="similarity">
    <text evidence="1">Belongs to the peptidase S33 family.</text>
</comment>
<protein>
    <submittedName>
        <fullName evidence="4">Epoxide hydrolase</fullName>
    </submittedName>
</protein>
<name>A0A1I7Y992_9BILA</name>
<keyword evidence="3" id="KW-1185">Reference proteome</keyword>
<dbReference type="PANTHER" id="PTHR21661">
    <property type="entry name" value="EPOXIDE HYDROLASE 1-RELATED"/>
    <property type="match status" value="1"/>
</dbReference>
<proteinExistence type="inferred from homology"/>
<dbReference type="Proteomes" id="UP000095287">
    <property type="component" value="Unplaced"/>
</dbReference>
<evidence type="ECO:0000256" key="2">
    <source>
        <dbReference type="ARBA" id="ARBA00022801"/>
    </source>
</evidence>
<dbReference type="SUPFAM" id="SSF53474">
    <property type="entry name" value="alpha/beta-Hydrolases"/>
    <property type="match status" value="1"/>
</dbReference>
<evidence type="ECO:0000256" key="1">
    <source>
        <dbReference type="ARBA" id="ARBA00010088"/>
    </source>
</evidence>
<dbReference type="GO" id="GO:0097176">
    <property type="term" value="P:epoxide metabolic process"/>
    <property type="evidence" value="ECO:0007669"/>
    <property type="project" value="TreeGrafter"/>
</dbReference>
<dbReference type="InterPro" id="IPR029058">
    <property type="entry name" value="AB_hydrolase_fold"/>
</dbReference>
<accession>A0A1I7Y992</accession>
<sequence length="146" mass="16531">MERLGKPKFFTQGGDWGSAITTNLAKLYPDNVLGAHLNMFFVMPHSNAKTLFLHVLGHLFPSWAFGSPTNHMFSMKTFFLEAMKESGYMHIQATKPDTVGVSLNDSPLGLAAYILEKFSTWTNNQFRSLPDGGITKSRRRLLRRYD</sequence>
<evidence type="ECO:0000313" key="4">
    <source>
        <dbReference type="WBParaSite" id="L893_g14025.t1"/>
    </source>
</evidence>
<evidence type="ECO:0000313" key="3">
    <source>
        <dbReference type="Proteomes" id="UP000095287"/>
    </source>
</evidence>
<dbReference type="PANTHER" id="PTHR21661:SF35">
    <property type="entry name" value="EPOXIDE HYDROLASE"/>
    <property type="match status" value="1"/>
</dbReference>
<dbReference type="WBParaSite" id="L893_g14025.t1">
    <property type="protein sequence ID" value="L893_g14025.t1"/>
    <property type="gene ID" value="L893_g14025"/>
</dbReference>